<dbReference type="EMBL" id="JAQOSQ010000002">
    <property type="protein sequence ID" value="MDJ1182095.1"/>
    <property type="molecule type" value="Genomic_DNA"/>
</dbReference>
<dbReference type="InterPro" id="IPR058084">
    <property type="entry name" value="Slr1658-like"/>
</dbReference>
<evidence type="ECO:0000313" key="2">
    <source>
        <dbReference type="Proteomes" id="UP001232992"/>
    </source>
</evidence>
<evidence type="ECO:0000313" key="1">
    <source>
        <dbReference type="EMBL" id="MDJ1182095.1"/>
    </source>
</evidence>
<dbReference type="Proteomes" id="UP001232992">
    <property type="component" value="Unassembled WGS sequence"/>
</dbReference>
<dbReference type="Pfam" id="PF19788">
    <property type="entry name" value="DUF6272"/>
    <property type="match status" value="1"/>
</dbReference>
<organism evidence="1 2">
    <name type="scientific">Roseofilum casamattae BLCC-M143</name>
    <dbReference type="NCBI Taxonomy" id="3022442"/>
    <lineage>
        <taxon>Bacteria</taxon>
        <taxon>Bacillati</taxon>
        <taxon>Cyanobacteriota</taxon>
        <taxon>Cyanophyceae</taxon>
        <taxon>Desertifilales</taxon>
        <taxon>Desertifilaceae</taxon>
        <taxon>Roseofilum</taxon>
        <taxon>Roseofilum casamattae</taxon>
    </lineage>
</organism>
<dbReference type="RefSeq" id="WP_283756748.1">
    <property type="nucleotide sequence ID" value="NZ_JAQOSQ010000002.1"/>
</dbReference>
<keyword evidence="2" id="KW-1185">Reference proteome</keyword>
<reference evidence="1 2" key="1">
    <citation type="submission" date="2023-01" db="EMBL/GenBank/DDBJ databases">
        <title>Novel diversity within Roseofilum (Cyanobacteria; Desertifilaceae) from marine benthic mats with descriptions of four novel species.</title>
        <authorList>
            <person name="Wang Y."/>
            <person name="Berthold D.E."/>
            <person name="Hu J."/>
            <person name="Lefler F.W."/>
            <person name="Laughinghouse H.D. IV."/>
        </authorList>
    </citation>
    <scope>NUCLEOTIDE SEQUENCE [LARGE SCALE GENOMIC DNA]</scope>
    <source>
        <strain evidence="1 2">BLCC-M143</strain>
    </source>
</reference>
<comment type="caution">
    <text evidence="1">The sequence shown here is derived from an EMBL/GenBank/DDBJ whole genome shotgun (WGS) entry which is preliminary data.</text>
</comment>
<dbReference type="NCBIfam" id="NF047703">
    <property type="entry name" value="slr1658_superfam"/>
    <property type="match status" value="1"/>
</dbReference>
<protein>
    <submittedName>
        <fullName evidence="1">DUF6272 family protein</fullName>
    </submittedName>
</protein>
<sequence length="193" mass="22030">MEKFLGNFLKEFPPEHDSLELTFTPSSQSLKKRWQNNRLSAYFVADYFSGFLPIDETEERDRIKESKAAVSYIANELLENAIKFHSTSAHCKIIFGIHFIQDRDMIAAIFATNTLQLDELYNLEKFIHKLLTYDLEDLYIHQVEKSLEEGSSESGLGLISMIKDYGAILGWKISDSTAGSDFVTVTTMARVKV</sequence>
<name>A0ABT7BSE3_9CYAN</name>
<gene>
    <name evidence="1" type="ORF">PMH09_02710</name>
</gene>
<proteinExistence type="predicted"/>
<accession>A0ABT7BSE3</accession>
<dbReference type="InterPro" id="IPR046239">
    <property type="entry name" value="DUF6272"/>
</dbReference>